<feature type="domain" description="SRCR" evidence="4">
    <location>
        <begin position="17"/>
        <end position="119"/>
    </location>
</feature>
<dbReference type="GO" id="GO:0016020">
    <property type="term" value="C:membrane"/>
    <property type="evidence" value="ECO:0007669"/>
    <property type="project" value="InterPro"/>
</dbReference>
<dbReference type="InterPro" id="IPR016186">
    <property type="entry name" value="C-type_lectin-like/link_sf"/>
</dbReference>
<proteinExistence type="predicted"/>
<comment type="caution">
    <text evidence="1">Lacks conserved residue(s) required for the propagation of feature annotation.</text>
</comment>
<keyword evidence="6" id="KW-1185">Reference proteome</keyword>
<dbReference type="InterPro" id="IPR050111">
    <property type="entry name" value="C-type_lectin/snaclec_domain"/>
</dbReference>
<accession>A0A914ASN5</accession>
<evidence type="ECO:0000313" key="6">
    <source>
        <dbReference type="Proteomes" id="UP000887568"/>
    </source>
</evidence>
<dbReference type="Proteomes" id="UP000887568">
    <property type="component" value="Unplaced"/>
</dbReference>
<feature type="chain" id="PRO_5038008652" description="C-type lectin domain-containing protein" evidence="2">
    <location>
        <begin position="23"/>
        <end position="184"/>
    </location>
</feature>
<feature type="signal peptide" evidence="2">
    <location>
        <begin position="1"/>
        <end position="22"/>
    </location>
</feature>
<dbReference type="SMART" id="SM00034">
    <property type="entry name" value="CLECT"/>
    <property type="match status" value="1"/>
</dbReference>
<sequence length="184" mass="21003">MAFWSKFIVVVAIISSIKAVLGSGFCPSRLSVKCHSRLIVECSCPPEWQLWGNVCYRLTPSPHTWDDAKSACQDMGGKMAAPCSFEEMNFMVELARNVESNFYAWIACNDKEVEGTWECDGQEENEPFLVWNRDQPDNYANNQDCVAISSDHNNRMDDDYCRLYYLAMCVRRAACTHGLTQLRD</sequence>
<dbReference type="InterPro" id="IPR001190">
    <property type="entry name" value="SRCR"/>
</dbReference>
<dbReference type="SUPFAM" id="SSF56436">
    <property type="entry name" value="C-type lectin-like"/>
    <property type="match status" value="1"/>
</dbReference>
<dbReference type="InterPro" id="IPR016187">
    <property type="entry name" value="CTDL_fold"/>
</dbReference>
<dbReference type="Gene3D" id="3.10.100.10">
    <property type="entry name" value="Mannose-Binding Protein A, subunit A"/>
    <property type="match status" value="1"/>
</dbReference>
<evidence type="ECO:0000256" key="2">
    <source>
        <dbReference type="SAM" id="SignalP"/>
    </source>
</evidence>
<dbReference type="GeneID" id="119736844"/>
<dbReference type="PROSITE" id="PS50041">
    <property type="entry name" value="C_TYPE_LECTIN_2"/>
    <property type="match status" value="1"/>
</dbReference>
<dbReference type="InterPro" id="IPR001304">
    <property type="entry name" value="C-type_lectin-like"/>
</dbReference>
<evidence type="ECO:0008006" key="7">
    <source>
        <dbReference type="Google" id="ProtNLM"/>
    </source>
</evidence>
<organism evidence="5 6">
    <name type="scientific">Patiria miniata</name>
    <name type="common">Bat star</name>
    <name type="synonym">Asterina miniata</name>
    <dbReference type="NCBI Taxonomy" id="46514"/>
    <lineage>
        <taxon>Eukaryota</taxon>
        <taxon>Metazoa</taxon>
        <taxon>Echinodermata</taxon>
        <taxon>Eleutherozoa</taxon>
        <taxon>Asterozoa</taxon>
        <taxon>Asteroidea</taxon>
        <taxon>Valvatacea</taxon>
        <taxon>Valvatida</taxon>
        <taxon>Asterinidae</taxon>
        <taxon>Patiria</taxon>
    </lineage>
</organism>
<evidence type="ECO:0000259" key="3">
    <source>
        <dbReference type="PROSITE" id="PS50041"/>
    </source>
</evidence>
<reference evidence="5" key="1">
    <citation type="submission" date="2022-11" db="UniProtKB">
        <authorList>
            <consortium name="EnsemblMetazoa"/>
        </authorList>
    </citation>
    <scope>IDENTIFICATION</scope>
</reference>
<dbReference type="EnsemblMetazoa" id="XM_038210854.1">
    <property type="protein sequence ID" value="XP_038066782.1"/>
    <property type="gene ID" value="LOC119736844"/>
</dbReference>
<feature type="domain" description="C-type lectin" evidence="3">
    <location>
        <begin position="51"/>
        <end position="170"/>
    </location>
</feature>
<dbReference type="RefSeq" id="XP_038066782.1">
    <property type="nucleotide sequence ID" value="XM_038210854.1"/>
</dbReference>
<protein>
    <recommendedName>
        <fullName evidence="7">C-type lectin domain-containing protein</fullName>
    </recommendedName>
</protein>
<evidence type="ECO:0000256" key="1">
    <source>
        <dbReference type="PROSITE-ProRule" id="PRU00196"/>
    </source>
</evidence>
<evidence type="ECO:0000259" key="4">
    <source>
        <dbReference type="PROSITE" id="PS50287"/>
    </source>
</evidence>
<dbReference type="AlphaFoldDB" id="A0A914ASN5"/>
<dbReference type="OrthoDB" id="6369810at2759"/>
<dbReference type="Pfam" id="PF00059">
    <property type="entry name" value="Lectin_C"/>
    <property type="match status" value="1"/>
</dbReference>
<dbReference type="CDD" id="cd00037">
    <property type="entry name" value="CLECT"/>
    <property type="match status" value="1"/>
</dbReference>
<keyword evidence="2" id="KW-0732">Signal</keyword>
<name>A0A914ASN5_PATMI</name>
<evidence type="ECO:0000313" key="5">
    <source>
        <dbReference type="EnsemblMetazoa" id="XP_038066782.1"/>
    </source>
</evidence>
<dbReference type="PROSITE" id="PS50287">
    <property type="entry name" value="SRCR_2"/>
    <property type="match status" value="1"/>
</dbReference>
<dbReference type="PANTHER" id="PTHR22803">
    <property type="entry name" value="MANNOSE, PHOSPHOLIPASE, LECTIN RECEPTOR RELATED"/>
    <property type="match status" value="1"/>
</dbReference>